<name>A0ABT3CS89_9BACT</name>
<evidence type="ECO:0008006" key="4">
    <source>
        <dbReference type="Google" id="ProtNLM"/>
    </source>
</evidence>
<evidence type="ECO:0000313" key="2">
    <source>
        <dbReference type="EMBL" id="MCV9386553.1"/>
    </source>
</evidence>
<evidence type="ECO:0000313" key="3">
    <source>
        <dbReference type="Proteomes" id="UP001300692"/>
    </source>
</evidence>
<evidence type="ECO:0000256" key="1">
    <source>
        <dbReference type="SAM" id="SignalP"/>
    </source>
</evidence>
<dbReference type="Proteomes" id="UP001300692">
    <property type="component" value="Unassembled WGS sequence"/>
</dbReference>
<reference evidence="2 3" key="1">
    <citation type="submission" date="2022-10" db="EMBL/GenBank/DDBJ databases">
        <title>Comparative genomics and taxonomic characterization of three novel marine species of genus Reichenbachiella exhibiting antioxidant and polysaccharide degradation activities.</title>
        <authorList>
            <person name="Muhammad N."/>
            <person name="Lee Y.-J."/>
            <person name="Ko J."/>
            <person name="Kim S.-G."/>
        </authorList>
    </citation>
    <scope>NUCLEOTIDE SEQUENCE [LARGE SCALE GENOMIC DNA]</scope>
    <source>
        <strain evidence="2 3">ABR2-5</strain>
    </source>
</reference>
<organism evidence="2 3">
    <name type="scientific">Reichenbachiella ulvae</name>
    <dbReference type="NCBI Taxonomy" id="2980104"/>
    <lineage>
        <taxon>Bacteria</taxon>
        <taxon>Pseudomonadati</taxon>
        <taxon>Bacteroidota</taxon>
        <taxon>Cytophagia</taxon>
        <taxon>Cytophagales</taxon>
        <taxon>Reichenbachiellaceae</taxon>
        <taxon>Reichenbachiella</taxon>
    </lineage>
</organism>
<proteinExistence type="predicted"/>
<dbReference type="RefSeq" id="WP_264137362.1">
    <property type="nucleotide sequence ID" value="NZ_JAOYOD010000001.1"/>
</dbReference>
<gene>
    <name evidence="2" type="ORF">N7U62_07765</name>
</gene>
<protein>
    <recommendedName>
        <fullName evidence="4">Delta-60 repeat domain-containing protein</fullName>
    </recommendedName>
</protein>
<comment type="caution">
    <text evidence="2">The sequence shown here is derived from an EMBL/GenBank/DDBJ whole genome shotgun (WGS) entry which is preliminary data.</text>
</comment>
<feature type="signal peptide" evidence="1">
    <location>
        <begin position="1"/>
        <end position="24"/>
    </location>
</feature>
<dbReference type="PANTHER" id="PTHR42754:SF1">
    <property type="entry name" value="LIPOPROTEIN"/>
    <property type="match status" value="1"/>
</dbReference>
<sequence>MIKQMWKYTLLVVFCALFFSCAQEDPSSLDPSEVFIKYFGSTGNEHLIDMVQTSSSEFIILGQTNNTESGDVDFYIVKTDSAGNGIWQQKYGYDHGNANRAFSEDIPSSIRLINNDQSFLAIGTSNISDTLSIFMLNIDVASGAVNEQLIYQYEDNRPATSLEDRGFVSTSGADVLWNEMDDEFIILGSTETWSDATYLNDPSSIFLMSIPNTGDMQTASENPSWIDISGLRLEDRGVKLLEDEGRYFSLSTSTIPLGSPLGYGLRDVFIQEFNSQSGVVLNSEFYGTTDQDEATNFVAANGTLLLTGASGTEQAKQTFFARINQTLPKRPTDELKIDVVSEMGIDANGSRGMDLVRLPSGAIYVAGQLDSYTTSSGEFKENEIVVFRMDAFGTLDTENFRIMGSEDNDQANAILLRPDGALVIGATVDFGSTTMMSLFKTNFRGEFK</sequence>
<dbReference type="PROSITE" id="PS51257">
    <property type="entry name" value="PROKAR_LIPOPROTEIN"/>
    <property type="match status" value="1"/>
</dbReference>
<accession>A0ABT3CS89</accession>
<feature type="chain" id="PRO_5045131613" description="Delta-60 repeat domain-containing protein" evidence="1">
    <location>
        <begin position="25"/>
        <end position="448"/>
    </location>
</feature>
<dbReference type="EMBL" id="JAOYOD010000001">
    <property type="protein sequence ID" value="MCV9386553.1"/>
    <property type="molecule type" value="Genomic_DNA"/>
</dbReference>
<keyword evidence="3" id="KW-1185">Reference proteome</keyword>
<keyword evidence="1" id="KW-0732">Signal</keyword>
<dbReference type="PANTHER" id="PTHR42754">
    <property type="entry name" value="ENDOGLUCANASE"/>
    <property type="match status" value="1"/>
</dbReference>